<dbReference type="EMBL" id="BPLQ01003121">
    <property type="protein sequence ID" value="GIX98169.1"/>
    <property type="molecule type" value="Genomic_DNA"/>
</dbReference>
<sequence length="103" mass="11691">MAIQGVNMSPSPQSSRNPFVRNNTPQIASPVTGTPPPRHSKVWESHRDWVKCEAELRSGSWLHWFGICLVSSLMDYYAWLASHELNIINASVLKRILTKIYGK</sequence>
<reference evidence="2 3" key="1">
    <citation type="submission" date="2021-06" db="EMBL/GenBank/DDBJ databases">
        <title>Caerostris darwini draft genome.</title>
        <authorList>
            <person name="Kono N."/>
            <person name="Arakawa K."/>
        </authorList>
    </citation>
    <scope>NUCLEOTIDE SEQUENCE [LARGE SCALE GENOMIC DNA]</scope>
</reference>
<protein>
    <submittedName>
        <fullName evidence="2">Uncharacterized protein</fullName>
    </submittedName>
</protein>
<keyword evidence="3" id="KW-1185">Reference proteome</keyword>
<proteinExistence type="predicted"/>
<evidence type="ECO:0000256" key="1">
    <source>
        <dbReference type="SAM" id="MobiDB-lite"/>
    </source>
</evidence>
<accession>A0AAV4PM36</accession>
<gene>
    <name evidence="2" type="ORF">CDAR_396671</name>
</gene>
<dbReference type="AlphaFoldDB" id="A0AAV4PM36"/>
<organism evidence="2 3">
    <name type="scientific">Caerostris darwini</name>
    <dbReference type="NCBI Taxonomy" id="1538125"/>
    <lineage>
        <taxon>Eukaryota</taxon>
        <taxon>Metazoa</taxon>
        <taxon>Ecdysozoa</taxon>
        <taxon>Arthropoda</taxon>
        <taxon>Chelicerata</taxon>
        <taxon>Arachnida</taxon>
        <taxon>Araneae</taxon>
        <taxon>Araneomorphae</taxon>
        <taxon>Entelegynae</taxon>
        <taxon>Araneoidea</taxon>
        <taxon>Araneidae</taxon>
        <taxon>Caerostris</taxon>
    </lineage>
</organism>
<evidence type="ECO:0000313" key="3">
    <source>
        <dbReference type="Proteomes" id="UP001054837"/>
    </source>
</evidence>
<evidence type="ECO:0000313" key="2">
    <source>
        <dbReference type="EMBL" id="GIX98169.1"/>
    </source>
</evidence>
<comment type="caution">
    <text evidence="2">The sequence shown here is derived from an EMBL/GenBank/DDBJ whole genome shotgun (WGS) entry which is preliminary data.</text>
</comment>
<feature type="compositionally biased region" description="Polar residues" evidence="1">
    <location>
        <begin position="1"/>
        <end position="32"/>
    </location>
</feature>
<feature type="region of interest" description="Disordered" evidence="1">
    <location>
        <begin position="1"/>
        <end position="40"/>
    </location>
</feature>
<name>A0AAV4PM36_9ARAC</name>
<dbReference type="Proteomes" id="UP001054837">
    <property type="component" value="Unassembled WGS sequence"/>
</dbReference>